<feature type="domain" description="DNA-directed DNA polymerase family A palm" evidence="1">
    <location>
        <begin position="18"/>
        <end position="205"/>
    </location>
</feature>
<protein>
    <recommendedName>
        <fullName evidence="1">DNA-directed DNA polymerase family A palm domain-containing protein</fullName>
    </recommendedName>
</protein>
<gene>
    <name evidence="2" type="ORF">LCGC14_2835960</name>
</gene>
<dbReference type="GO" id="GO:0006261">
    <property type="term" value="P:DNA-templated DNA replication"/>
    <property type="evidence" value="ECO:0007669"/>
    <property type="project" value="InterPro"/>
</dbReference>
<dbReference type="InterPro" id="IPR002298">
    <property type="entry name" value="DNA_polymerase_A"/>
</dbReference>
<name>A0A0F9AL17_9ZZZZ</name>
<accession>A0A0F9AL17</accession>
<reference evidence="2" key="1">
    <citation type="journal article" date="2015" name="Nature">
        <title>Complex archaea that bridge the gap between prokaryotes and eukaryotes.</title>
        <authorList>
            <person name="Spang A."/>
            <person name="Saw J.H."/>
            <person name="Jorgensen S.L."/>
            <person name="Zaremba-Niedzwiedzka K."/>
            <person name="Martijn J."/>
            <person name="Lind A.E."/>
            <person name="van Eijk R."/>
            <person name="Schleper C."/>
            <person name="Guy L."/>
            <person name="Ettema T.J."/>
        </authorList>
    </citation>
    <scope>NUCLEOTIDE SEQUENCE</scope>
</reference>
<dbReference type="Gene3D" id="3.30.70.370">
    <property type="match status" value="1"/>
</dbReference>
<dbReference type="SUPFAM" id="SSF56672">
    <property type="entry name" value="DNA/RNA polymerases"/>
    <property type="match status" value="1"/>
</dbReference>
<evidence type="ECO:0000313" key="2">
    <source>
        <dbReference type="EMBL" id="KKK79194.1"/>
    </source>
</evidence>
<dbReference type="Pfam" id="PF00476">
    <property type="entry name" value="DNA_pol_A"/>
    <property type="match status" value="1"/>
</dbReference>
<dbReference type="InterPro" id="IPR001098">
    <property type="entry name" value="DNA-dir_DNA_pol_A_palm_dom"/>
</dbReference>
<organism evidence="2">
    <name type="scientific">marine sediment metagenome</name>
    <dbReference type="NCBI Taxonomy" id="412755"/>
    <lineage>
        <taxon>unclassified sequences</taxon>
        <taxon>metagenomes</taxon>
        <taxon>ecological metagenomes</taxon>
    </lineage>
</organism>
<dbReference type="AlphaFoldDB" id="A0A0F9AL17"/>
<dbReference type="EMBL" id="LAZR01054141">
    <property type="protein sequence ID" value="KKK79194.1"/>
    <property type="molecule type" value="Genomic_DNA"/>
</dbReference>
<dbReference type="SMART" id="SM00482">
    <property type="entry name" value="POLAc"/>
    <property type="match status" value="1"/>
</dbReference>
<sequence length="244" mass="27826">AVRNPPMQSLPTDLDIYKVKHTIIPHDGYVLLRADHSQAEIRLACHYGRELNMAAIIRSGKNQHQIVSDDLGLPYPVAKRLNFSVIYGIGAETLGINLGIREAQALKYLNKYHEAYPGFRRLYNGAQELARKNKYIVMWSGRRRHYNQGEYKTPIHKASSNLIQGGVAELMRCAQTRLDTNFHNHDVHQIAQVHDDAIMEVPIDTVEELAPAIRDTMEVRDFFMLPMTIDIKWGHNMADEIGSL</sequence>
<proteinExistence type="predicted"/>
<evidence type="ECO:0000259" key="1">
    <source>
        <dbReference type="SMART" id="SM00482"/>
    </source>
</evidence>
<dbReference type="PANTHER" id="PTHR10133:SF62">
    <property type="entry name" value="DNA POLYMERASE THETA"/>
    <property type="match status" value="1"/>
</dbReference>
<dbReference type="InterPro" id="IPR043502">
    <property type="entry name" value="DNA/RNA_pol_sf"/>
</dbReference>
<dbReference type="GO" id="GO:0003677">
    <property type="term" value="F:DNA binding"/>
    <property type="evidence" value="ECO:0007669"/>
    <property type="project" value="InterPro"/>
</dbReference>
<dbReference type="GO" id="GO:0003887">
    <property type="term" value="F:DNA-directed DNA polymerase activity"/>
    <property type="evidence" value="ECO:0007669"/>
    <property type="project" value="InterPro"/>
</dbReference>
<dbReference type="PRINTS" id="PR00868">
    <property type="entry name" value="DNAPOLI"/>
</dbReference>
<dbReference type="GO" id="GO:0006302">
    <property type="term" value="P:double-strand break repair"/>
    <property type="evidence" value="ECO:0007669"/>
    <property type="project" value="TreeGrafter"/>
</dbReference>
<dbReference type="PANTHER" id="PTHR10133">
    <property type="entry name" value="DNA POLYMERASE I"/>
    <property type="match status" value="1"/>
</dbReference>
<dbReference type="Gene3D" id="1.10.150.20">
    <property type="entry name" value="5' to 3' exonuclease, C-terminal subdomain"/>
    <property type="match status" value="1"/>
</dbReference>
<comment type="caution">
    <text evidence="2">The sequence shown here is derived from an EMBL/GenBank/DDBJ whole genome shotgun (WGS) entry which is preliminary data.</text>
</comment>
<feature type="non-terminal residue" evidence="2">
    <location>
        <position position="1"/>
    </location>
</feature>